<gene>
    <name evidence="5" type="ordered locus">Solca_0161</name>
</gene>
<dbReference type="InterPro" id="IPR036291">
    <property type="entry name" value="NAD(P)-bd_dom_sf"/>
</dbReference>
<dbReference type="PRINTS" id="PR00081">
    <property type="entry name" value="GDHRDH"/>
</dbReference>
<name>H8KXL7_SOLCM</name>
<protein>
    <recommendedName>
        <fullName evidence="7">Short-chain alcohol dehydrogenase</fullName>
    </recommendedName>
</protein>
<evidence type="ECO:0000256" key="3">
    <source>
        <dbReference type="ARBA" id="ARBA00023002"/>
    </source>
</evidence>
<dbReference type="CDD" id="cd05324">
    <property type="entry name" value="carb_red_PTCR-like_SDR_c"/>
    <property type="match status" value="1"/>
</dbReference>
<dbReference type="PRINTS" id="PR00080">
    <property type="entry name" value="SDRFAMILY"/>
</dbReference>
<dbReference type="RefSeq" id="WP_014678541.1">
    <property type="nucleotide sequence ID" value="NC_017770.1"/>
</dbReference>
<evidence type="ECO:0008006" key="7">
    <source>
        <dbReference type="Google" id="ProtNLM"/>
    </source>
</evidence>
<comment type="similarity">
    <text evidence="1 4">Belongs to the short-chain dehydrogenases/reductases (SDR) family.</text>
</comment>
<keyword evidence="2" id="KW-0521">NADP</keyword>
<dbReference type="Proteomes" id="UP000007590">
    <property type="component" value="Chromosome"/>
</dbReference>
<evidence type="ECO:0000313" key="5">
    <source>
        <dbReference type="EMBL" id="AFD05313.1"/>
    </source>
</evidence>
<accession>H8KXL7</accession>
<dbReference type="HOGENOM" id="CLU_010194_9_0_10"/>
<keyword evidence="6" id="KW-1185">Reference proteome</keyword>
<dbReference type="eggNOG" id="COG1028">
    <property type="taxonomic scope" value="Bacteria"/>
</dbReference>
<dbReference type="PANTHER" id="PTHR43490:SF99">
    <property type="entry name" value="SHORT-CHAIN DEHYDROGENASE_REDUCTASE"/>
    <property type="match status" value="1"/>
</dbReference>
<dbReference type="OrthoDB" id="5786478at2"/>
<sequence length="260" mass="28577">MNLKNHEHQENNKLVSKSALVTGANKSIGFEVARQLAQKGIYVYLGSRNLENGITAVNKLMAEGLSNVEAIQLDITNDESVKNARAEIGRRTKALDILINNAGIFGGYPQAALDSTIDQFKAVYDANVYGVVRVTQAFIDLMKKSSEPRIVNVSSSQGSITLHSDPSYKYYDYKGAVYLSSKSAMNMYTVVLAYELRDSDFKINAVCPGYTKTDFNGHRGPGSVEVAGNRIIKYALIDKDGPTGKFFSEENNPETGEIPW</sequence>
<evidence type="ECO:0000256" key="4">
    <source>
        <dbReference type="RuleBase" id="RU000363"/>
    </source>
</evidence>
<dbReference type="PANTHER" id="PTHR43490">
    <property type="entry name" value="(+)-NEOMENTHOL DEHYDROGENASE"/>
    <property type="match status" value="1"/>
</dbReference>
<dbReference type="SUPFAM" id="SSF51735">
    <property type="entry name" value="NAD(P)-binding Rossmann-fold domains"/>
    <property type="match status" value="1"/>
</dbReference>
<evidence type="ECO:0000313" key="6">
    <source>
        <dbReference type="Proteomes" id="UP000007590"/>
    </source>
</evidence>
<keyword evidence="3" id="KW-0560">Oxidoreductase</keyword>
<dbReference type="InterPro" id="IPR002347">
    <property type="entry name" value="SDR_fam"/>
</dbReference>
<dbReference type="Gene3D" id="3.40.50.720">
    <property type="entry name" value="NAD(P)-binding Rossmann-like Domain"/>
    <property type="match status" value="1"/>
</dbReference>
<dbReference type="GO" id="GO:0016616">
    <property type="term" value="F:oxidoreductase activity, acting on the CH-OH group of donors, NAD or NADP as acceptor"/>
    <property type="evidence" value="ECO:0007669"/>
    <property type="project" value="InterPro"/>
</dbReference>
<proteinExistence type="inferred from homology"/>
<evidence type="ECO:0000256" key="1">
    <source>
        <dbReference type="ARBA" id="ARBA00006484"/>
    </source>
</evidence>
<reference evidence="5" key="1">
    <citation type="submission" date="2012-02" db="EMBL/GenBank/DDBJ databases">
        <title>The complete genome of Solitalea canadensis DSM 3403.</title>
        <authorList>
            <consortium name="US DOE Joint Genome Institute (JGI-PGF)"/>
            <person name="Lucas S."/>
            <person name="Copeland A."/>
            <person name="Lapidus A."/>
            <person name="Glavina del Rio T."/>
            <person name="Dalin E."/>
            <person name="Tice H."/>
            <person name="Bruce D."/>
            <person name="Goodwin L."/>
            <person name="Pitluck S."/>
            <person name="Peters L."/>
            <person name="Ovchinnikova G."/>
            <person name="Lu M."/>
            <person name="Kyrpides N."/>
            <person name="Mavromatis K."/>
            <person name="Ivanova N."/>
            <person name="Brettin T."/>
            <person name="Detter J.C."/>
            <person name="Han C."/>
            <person name="Larimer F."/>
            <person name="Land M."/>
            <person name="Hauser L."/>
            <person name="Markowitz V."/>
            <person name="Cheng J.-F."/>
            <person name="Hugenholtz P."/>
            <person name="Woyke T."/>
            <person name="Wu D."/>
            <person name="Spring S."/>
            <person name="Schroeder M."/>
            <person name="Kopitz M."/>
            <person name="Brambilla E."/>
            <person name="Klenk H.-P."/>
            <person name="Eisen J.A."/>
        </authorList>
    </citation>
    <scope>NUCLEOTIDE SEQUENCE</scope>
    <source>
        <strain evidence="5">DSM 3403</strain>
    </source>
</reference>
<dbReference type="AlphaFoldDB" id="H8KXL7"/>
<dbReference type="STRING" id="929556.Solca_0161"/>
<dbReference type="EMBL" id="CP003349">
    <property type="protein sequence ID" value="AFD05313.1"/>
    <property type="molecule type" value="Genomic_DNA"/>
</dbReference>
<dbReference type="InterPro" id="IPR045313">
    <property type="entry name" value="CBR1-like"/>
</dbReference>
<organism evidence="5 6">
    <name type="scientific">Solitalea canadensis (strain ATCC 29591 / DSM 3403 / JCM 21819 / LMG 8368 / NBRC 15130 / NCIMB 12057 / USAM 9D)</name>
    <name type="common">Flexibacter canadensis</name>
    <dbReference type="NCBI Taxonomy" id="929556"/>
    <lineage>
        <taxon>Bacteria</taxon>
        <taxon>Pseudomonadati</taxon>
        <taxon>Bacteroidota</taxon>
        <taxon>Sphingobacteriia</taxon>
        <taxon>Sphingobacteriales</taxon>
        <taxon>Sphingobacteriaceae</taxon>
        <taxon>Solitalea</taxon>
    </lineage>
</organism>
<dbReference type="Pfam" id="PF00106">
    <property type="entry name" value="adh_short"/>
    <property type="match status" value="1"/>
</dbReference>
<dbReference type="KEGG" id="scn:Solca_0161"/>
<evidence type="ECO:0000256" key="2">
    <source>
        <dbReference type="ARBA" id="ARBA00022857"/>
    </source>
</evidence>